<organism evidence="8 9">
    <name type="scientific">Halogeometricum rufum</name>
    <dbReference type="NCBI Taxonomy" id="553469"/>
    <lineage>
        <taxon>Archaea</taxon>
        <taxon>Methanobacteriati</taxon>
        <taxon>Methanobacteriota</taxon>
        <taxon>Stenosarchaea group</taxon>
        <taxon>Halobacteria</taxon>
        <taxon>Halobacteriales</taxon>
        <taxon>Haloferacaceae</taxon>
        <taxon>Halogeometricum</taxon>
    </lineage>
</organism>
<dbReference type="EMBL" id="FOYT01000006">
    <property type="protein sequence ID" value="SFR73659.1"/>
    <property type="molecule type" value="Genomic_DNA"/>
</dbReference>
<dbReference type="Proteomes" id="UP000198531">
    <property type="component" value="Unassembled WGS sequence"/>
</dbReference>
<dbReference type="Gene3D" id="3.40.50.1010">
    <property type="entry name" value="5'-nuclease"/>
    <property type="match status" value="1"/>
</dbReference>
<evidence type="ECO:0000256" key="2">
    <source>
        <dbReference type="ARBA" id="ARBA00022722"/>
    </source>
</evidence>
<dbReference type="InterPro" id="IPR029060">
    <property type="entry name" value="PIN-like_dom_sf"/>
</dbReference>
<gene>
    <name evidence="8" type="ORF">SAMN04487947_4010</name>
</gene>
<reference evidence="9" key="1">
    <citation type="submission" date="2016-10" db="EMBL/GenBank/DDBJ databases">
        <authorList>
            <person name="Varghese N."/>
            <person name="Submissions S."/>
        </authorList>
    </citation>
    <scope>NUCLEOTIDE SEQUENCE [LARGE SCALE GENOMIC DNA]</scope>
    <source>
        <strain evidence="9">CGMCC 1.7736</strain>
    </source>
</reference>
<dbReference type="GO" id="GO:0016787">
    <property type="term" value="F:hydrolase activity"/>
    <property type="evidence" value="ECO:0007669"/>
    <property type="project" value="UniProtKB-KW"/>
</dbReference>
<comment type="cofactor">
    <cofactor evidence="1">
        <name>Mg(2+)</name>
        <dbReference type="ChEBI" id="CHEBI:18420"/>
    </cofactor>
</comment>
<dbReference type="OrthoDB" id="38049at2157"/>
<dbReference type="Pfam" id="PF01850">
    <property type="entry name" value="PIN"/>
    <property type="match status" value="1"/>
</dbReference>
<evidence type="ECO:0000256" key="3">
    <source>
        <dbReference type="ARBA" id="ARBA00022723"/>
    </source>
</evidence>
<keyword evidence="9" id="KW-1185">Reference proteome</keyword>
<comment type="similarity">
    <text evidence="6">Belongs to the PINc/VapC protein family.</text>
</comment>
<evidence type="ECO:0000313" key="9">
    <source>
        <dbReference type="Proteomes" id="UP000198531"/>
    </source>
</evidence>
<evidence type="ECO:0000256" key="1">
    <source>
        <dbReference type="ARBA" id="ARBA00001946"/>
    </source>
</evidence>
<accession>A0A1I6J3Z5</accession>
<dbReference type="GO" id="GO:0004518">
    <property type="term" value="F:nuclease activity"/>
    <property type="evidence" value="ECO:0007669"/>
    <property type="project" value="UniProtKB-KW"/>
</dbReference>
<dbReference type="AlphaFoldDB" id="A0A1I6J3Z5"/>
<dbReference type="GO" id="GO:0046872">
    <property type="term" value="F:metal ion binding"/>
    <property type="evidence" value="ECO:0007669"/>
    <property type="project" value="UniProtKB-KW"/>
</dbReference>
<evidence type="ECO:0000259" key="7">
    <source>
        <dbReference type="Pfam" id="PF01850"/>
    </source>
</evidence>
<evidence type="ECO:0000256" key="4">
    <source>
        <dbReference type="ARBA" id="ARBA00022801"/>
    </source>
</evidence>
<dbReference type="SUPFAM" id="SSF88723">
    <property type="entry name" value="PIN domain-like"/>
    <property type="match status" value="1"/>
</dbReference>
<dbReference type="STRING" id="553469.SAMN04487947_4010"/>
<dbReference type="PANTHER" id="PTHR33653:SF1">
    <property type="entry name" value="RIBONUCLEASE VAPC2"/>
    <property type="match status" value="1"/>
</dbReference>
<evidence type="ECO:0000313" key="8">
    <source>
        <dbReference type="EMBL" id="SFR73659.1"/>
    </source>
</evidence>
<protein>
    <recommendedName>
        <fullName evidence="7">PIN domain-containing protein</fullName>
    </recommendedName>
</protein>
<keyword evidence="3" id="KW-0479">Metal-binding</keyword>
<dbReference type="InterPro" id="IPR002716">
    <property type="entry name" value="PIN_dom"/>
</dbReference>
<sequence length="131" mass="14586">MILDTSYLVHLFRGRDDAHRKGTALADANIVQRVPSPVVTELSYGVRMYGDDDERRQFENAMRMYPVVDLDRELARRAGNLLADADREAGGDSGIDTIDPMVAAVADVLDEPVLTSNVRDFRTLGVEVETY</sequence>
<dbReference type="InterPro" id="IPR050556">
    <property type="entry name" value="Type_II_TA_system_RNase"/>
</dbReference>
<name>A0A1I6J3Z5_9EURY</name>
<dbReference type="RefSeq" id="WP_089810997.1">
    <property type="nucleotide sequence ID" value="NZ_FOYT01000006.1"/>
</dbReference>
<keyword evidence="4" id="KW-0378">Hydrolase</keyword>
<feature type="domain" description="PIN" evidence="7">
    <location>
        <begin position="1"/>
        <end position="122"/>
    </location>
</feature>
<keyword evidence="5" id="KW-0460">Magnesium</keyword>
<proteinExistence type="inferred from homology"/>
<dbReference type="PANTHER" id="PTHR33653">
    <property type="entry name" value="RIBONUCLEASE VAPC2"/>
    <property type="match status" value="1"/>
</dbReference>
<evidence type="ECO:0000256" key="6">
    <source>
        <dbReference type="ARBA" id="ARBA00038093"/>
    </source>
</evidence>
<evidence type="ECO:0000256" key="5">
    <source>
        <dbReference type="ARBA" id="ARBA00022842"/>
    </source>
</evidence>
<keyword evidence="2" id="KW-0540">Nuclease</keyword>